<dbReference type="Gene3D" id="1.10.390.20">
    <property type="match status" value="1"/>
</dbReference>
<dbReference type="Gene3D" id="2.60.120.380">
    <property type="match status" value="1"/>
</dbReference>
<dbReference type="Pfam" id="PF01752">
    <property type="entry name" value="Peptidase_M9"/>
    <property type="match status" value="1"/>
</dbReference>
<keyword evidence="7" id="KW-0479">Metal-binding</keyword>
<gene>
    <name evidence="18" type="ORF">Kpho01_10980</name>
</gene>
<evidence type="ECO:0000256" key="1">
    <source>
        <dbReference type="ARBA" id="ARBA00000424"/>
    </source>
</evidence>
<dbReference type="PANTHER" id="PTHR13062:SF9">
    <property type="entry name" value="MICROBIAL COLLAGENASE"/>
    <property type="match status" value="1"/>
</dbReference>
<proteinExistence type="predicted"/>
<dbReference type="Proteomes" id="UP001165143">
    <property type="component" value="Unassembled WGS sequence"/>
</dbReference>
<comment type="catalytic activity">
    <reaction evidence="1">
        <text>Digestion of native collagen in the triple helical region at Xaa-|-Gly bonds. With synthetic peptides, a preference is shown for Gly at P3 and P1', Pro and Ala at P2 and P2', and hydroxyproline, Ala or Arg at P3'.</text>
        <dbReference type="EC" id="3.4.24.3"/>
    </reaction>
</comment>
<feature type="compositionally biased region" description="Low complexity" evidence="14">
    <location>
        <begin position="37"/>
        <end position="59"/>
    </location>
</feature>
<name>A0A9W6PDT0_9ACTN</name>
<dbReference type="GO" id="GO:0008270">
    <property type="term" value="F:zinc ion binding"/>
    <property type="evidence" value="ECO:0007669"/>
    <property type="project" value="InterPro"/>
</dbReference>
<dbReference type="PANTHER" id="PTHR13062">
    <property type="entry name" value="COLLAGENASE"/>
    <property type="match status" value="1"/>
</dbReference>
<evidence type="ECO:0000259" key="16">
    <source>
        <dbReference type="Pfam" id="PF04151"/>
    </source>
</evidence>
<evidence type="ECO:0000313" key="19">
    <source>
        <dbReference type="Proteomes" id="UP001165143"/>
    </source>
</evidence>
<evidence type="ECO:0000256" key="2">
    <source>
        <dbReference type="ARBA" id="ARBA00001947"/>
    </source>
</evidence>
<dbReference type="EC" id="3.4.24.3" evidence="4"/>
<dbReference type="InterPro" id="IPR002169">
    <property type="entry name" value="Peptidase_M9A/M9B"/>
</dbReference>
<dbReference type="GO" id="GO:0004222">
    <property type="term" value="F:metalloendopeptidase activity"/>
    <property type="evidence" value="ECO:0007669"/>
    <property type="project" value="UniProtKB-EC"/>
</dbReference>
<comment type="caution">
    <text evidence="18">The sequence shown here is derived from an EMBL/GenBank/DDBJ whole genome shotgun (WGS) entry which is preliminary data.</text>
</comment>
<sequence>MRHIRISMAQLGRVFALAFALVLTIGLFSPQGSAFAAPTPSGTGAPTGTSAGTPAGTSADPAAHPVPKSPDEPADNRPTPGEVDTGSGTGSAPQKASRSGSPAKAVKKLGSLAADANGCDTALFGSTGGDALVKAVESASLDCLGKLYDITGTDAGNTFREPQMVAVADALRTASASYDGTDSGSVAQLVAFLRAGYYVQWYNTDAVGSYGSALQGSIRGALDAFHSAPHAKDVTEANGQILSEAVVLIDSAQENARYTGVVKDLLNRYTPAWTGGMWSAVSHTRLILENGLGDDAFNAALAADPAVADSLASFVKRNSSMITGGDLATGLGIDLGAFLEQPVLRAQARPLVKELVNAFPLVGATGPLTMNLAWFTEKRDEGHCSYYGLCDLPTRLAPLVLTVDRVCSPTLHIRAQALSADELDGTCSSLANEDALFHSVVKDGGPVADDVNTSLEVVVYDSSYDYRLYAWSMFDIDVDNGGMYLEGEPSEPGNQARFIAHEAEWLRPAFSIWNLNHEYAHYLDGRFDFHGDFDAGQSVPNIWWIEGFAEYMSYTYRDVSYDDAIAQAALGTYELSTLFDTTYENTDQTRTYNWGYLAVRYLLQSHPQDVAAYLARTRTGDYTGARAVVTGIGTSYDADFAKYLAACGAGDCGTLQPAAAPLCTDQDTRRYEQGCRRDGVSATTGNYSYNFLNLPAGVKQLTITTSGGTGNADLYWNPGNWATTGSYAAKSTGTGNGETLTVTDPPAGWVYFSLHAQDGFSGVTVTTQY</sequence>
<evidence type="ECO:0000256" key="11">
    <source>
        <dbReference type="ARBA" id="ARBA00023049"/>
    </source>
</evidence>
<evidence type="ECO:0000259" key="17">
    <source>
        <dbReference type="Pfam" id="PF08453"/>
    </source>
</evidence>
<evidence type="ECO:0000256" key="5">
    <source>
        <dbReference type="ARBA" id="ARBA00022525"/>
    </source>
</evidence>
<feature type="active site" evidence="13">
    <location>
        <position position="518"/>
    </location>
</feature>
<dbReference type="EMBL" id="BSRX01000005">
    <property type="protein sequence ID" value="GLW53087.1"/>
    <property type="molecule type" value="Genomic_DNA"/>
</dbReference>
<keyword evidence="6 18" id="KW-0645">Protease</keyword>
<evidence type="ECO:0000256" key="9">
    <source>
        <dbReference type="ARBA" id="ARBA00022801"/>
    </source>
</evidence>
<evidence type="ECO:0000256" key="8">
    <source>
        <dbReference type="ARBA" id="ARBA00022729"/>
    </source>
</evidence>
<keyword evidence="8 15" id="KW-0732">Signal</keyword>
<feature type="compositionally biased region" description="Polar residues" evidence="14">
    <location>
        <begin position="90"/>
        <end position="100"/>
    </location>
</feature>
<evidence type="ECO:0000256" key="4">
    <source>
        <dbReference type="ARBA" id="ARBA00012653"/>
    </source>
</evidence>
<dbReference type="InterPro" id="IPR013661">
    <property type="entry name" value="Peptidase_M9_N_dom"/>
</dbReference>
<evidence type="ECO:0000256" key="13">
    <source>
        <dbReference type="PIRSR" id="PIRSR602169-1"/>
    </source>
</evidence>
<dbReference type="Pfam" id="PF04151">
    <property type="entry name" value="PPC"/>
    <property type="match status" value="1"/>
</dbReference>
<keyword evidence="12" id="KW-0865">Zymogen</keyword>
<evidence type="ECO:0000256" key="3">
    <source>
        <dbReference type="ARBA" id="ARBA00004613"/>
    </source>
</evidence>
<protein>
    <recommendedName>
        <fullName evidence="4">microbial collagenase</fullName>
        <ecNumber evidence="4">3.4.24.3</ecNumber>
    </recommendedName>
</protein>
<dbReference type="RefSeq" id="WP_234337168.1">
    <property type="nucleotide sequence ID" value="NZ_BSRX01000005.1"/>
</dbReference>
<comment type="subcellular location">
    <subcellularLocation>
        <location evidence="3">Secreted</location>
    </subcellularLocation>
</comment>
<keyword evidence="9" id="KW-0378">Hydrolase</keyword>
<feature type="signal peptide" evidence="15">
    <location>
        <begin position="1"/>
        <end position="36"/>
    </location>
</feature>
<dbReference type="GO" id="GO:0006508">
    <property type="term" value="P:proteolysis"/>
    <property type="evidence" value="ECO:0007669"/>
    <property type="project" value="UniProtKB-KW"/>
</dbReference>
<dbReference type="Gene3D" id="3.40.30.160">
    <property type="entry name" value="Collagenase ColT, N-terminal domain"/>
    <property type="match status" value="1"/>
</dbReference>
<feature type="domain" description="Peptidase C-terminal archaeal/bacterial" evidence="16">
    <location>
        <begin position="693"/>
        <end position="752"/>
    </location>
</feature>
<dbReference type="GO" id="GO:0005576">
    <property type="term" value="C:extracellular region"/>
    <property type="evidence" value="ECO:0007669"/>
    <property type="project" value="UniProtKB-SubCell"/>
</dbReference>
<dbReference type="InterPro" id="IPR007280">
    <property type="entry name" value="Peptidase_C_arc/bac"/>
</dbReference>
<comment type="cofactor">
    <cofactor evidence="2">
        <name>Zn(2+)</name>
        <dbReference type="ChEBI" id="CHEBI:29105"/>
    </cofactor>
</comment>
<evidence type="ECO:0000256" key="6">
    <source>
        <dbReference type="ARBA" id="ARBA00022670"/>
    </source>
</evidence>
<dbReference type="Pfam" id="PF08453">
    <property type="entry name" value="Peptidase_M9_N"/>
    <property type="match status" value="1"/>
</dbReference>
<feature type="domain" description="Peptidase M9 collagenase N-terminal" evidence="17">
    <location>
        <begin position="119"/>
        <end position="297"/>
    </location>
</feature>
<evidence type="ECO:0000256" key="7">
    <source>
        <dbReference type="ARBA" id="ARBA00022723"/>
    </source>
</evidence>
<accession>A0A9W6PDT0</accession>
<evidence type="ECO:0000256" key="15">
    <source>
        <dbReference type="SAM" id="SignalP"/>
    </source>
</evidence>
<evidence type="ECO:0000256" key="12">
    <source>
        <dbReference type="ARBA" id="ARBA00023145"/>
    </source>
</evidence>
<dbReference type="PRINTS" id="PR00931">
    <property type="entry name" value="MICOLLPTASE"/>
</dbReference>
<keyword evidence="11" id="KW-0482">Metalloprotease</keyword>
<dbReference type="AlphaFoldDB" id="A0A9W6PDT0"/>
<feature type="chain" id="PRO_5040965127" description="microbial collagenase" evidence="15">
    <location>
        <begin position="37"/>
        <end position="769"/>
    </location>
</feature>
<reference evidence="18" key="1">
    <citation type="submission" date="2023-02" db="EMBL/GenBank/DDBJ databases">
        <title>Kitasatospora phosalacinea NBRC 14362.</title>
        <authorList>
            <person name="Ichikawa N."/>
            <person name="Sato H."/>
            <person name="Tonouchi N."/>
        </authorList>
    </citation>
    <scope>NUCLEOTIDE SEQUENCE</scope>
    <source>
        <strain evidence="18">NBRC 14362</strain>
    </source>
</reference>
<evidence type="ECO:0000256" key="14">
    <source>
        <dbReference type="SAM" id="MobiDB-lite"/>
    </source>
</evidence>
<evidence type="ECO:0000313" key="18">
    <source>
        <dbReference type="EMBL" id="GLW53087.1"/>
    </source>
</evidence>
<evidence type="ECO:0000256" key="10">
    <source>
        <dbReference type="ARBA" id="ARBA00022833"/>
    </source>
</evidence>
<feature type="region of interest" description="Disordered" evidence="14">
    <location>
        <begin position="37"/>
        <end position="103"/>
    </location>
</feature>
<keyword evidence="5" id="KW-0964">Secreted</keyword>
<keyword evidence="10" id="KW-0862">Zinc</keyword>
<organism evidence="18 19">
    <name type="scientific">Kitasatospora phosalacinea</name>
    <dbReference type="NCBI Taxonomy" id="2065"/>
    <lineage>
        <taxon>Bacteria</taxon>
        <taxon>Bacillati</taxon>
        <taxon>Actinomycetota</taxon>
        <taxon>Actinomycetes</taxon>
        <taxon>Kitasatosporales</taxon>
        <taxon>Streptomycetaceae</taxon>
        <taxon>Kitasatospora</taxon>
    </lineage>
</organism>